<name>A0ABT5ZU77_9ACTN</name>
<dbReference type="Pfam" id="PF00550">
    <property type="entry name" value="PP-binding"/>
    <property type="match status" value="1"/>
</dbReference>
<evidence type="ECO:0000313" key="5">
    <source>
        <dbReference type="Proteomes" id="UP001216579"/>
    </source>
</evidence>
<protein>
    <submittedName>
        <fullName evidence="4">Acyl carrier protein</fullName>
    </submittedName>
</protein>
<accession>A0ABT5ZU77</accession>
<comment type="caution">
    <text evidence="4">The sequence shown here is derived from an EMBL/GenBank/DDBJ whole genome shotgun (WGS) entry which is preliminary data.</text>
</comment>
<evidence type="ECO:0000256" key="2">
    <source>
        <dbReference type="ARBA" id="ARBA00022553"/>
    </source>
</evidence>
<dbReference type="EMBL" id="JARJBC010000025">
    <property type="protein sequence ID" value="MDF3293383.1"/>
    <property type="molecule type" value="Genomic_DNA"/>
</dbReference>
<evidence type="ECO:0000256" key="1">
    <source>
        <dbReference type="ARBA" id="ARBA00022450"/>
    </source>
</evidence>
<dbReference type="PROSITE" id="PS50075">
    <property type="entry name" value="CARRIER"/>
    <property type="match status" value="1"/>
</dbReference>
<evidence type="ECO:0000259" key="3">
    <source>
        <dbReference type="PROSITE" id="PS50075"/>
    </source>
</evidence>
<evidence type="ECO:0000313" key="4">
    <source>
        <dbReference type="EMBL" id="MDF3293383.1"/>
    </source>
</evidence>
<dbReference type="Proteomes" id="UP001216579">
    <property type="component" value="Unassembled WGS sequence"/>
</dbReference>
<reference evidence="4 5" key="1">
    <citation type="submission" date="2023-03" db="EMBL/GenBank/DDBJ databases">
        <title>Draft genome sequence of Streptomyces sp. RB6PN23 isolated from peat swamp forest in Thailand.</title>
        <authorList>
            <person name="Klaysubun C."/>
            <person name="Duangmal K."/>
        </authorList>
    </citation>
    <scope>NUCLEOTIDE SEQUENCE [LARGE SCALE GENOMIC DNA]</scope>
    <source>
        <strain evidence="4 5">RB6PN23</strain>
    </source>
</reference>
<sequence length="86" mass="9322">MSKAITVDDLRSILARCAGFEEGDGLEGEILDKTFEALGYDSLALMETAAVLQREYGIVIPDDELFNTDTPRALLDRAKRAVASAS</sequence>
<feature type="domain" description="Carrier" evidence="3">
    <location>
        <begin position="4"/>
        <end position="82"/>
    </location>
</feature>
<dbReference type="SMART" id="SM00823">
    <property type="entry name" value="PKS_PP"/>
    <property type="match status" value="1"/>
</dbReference>
<gene>
    <name evidence="4" type="ORF">P3G67_30075</name>
</gene>
<dbReference type="RefSeq" id="WP_276096309.1">
    <property type="nucleotide sequence ID" value="NZ_JARJBC010000025.1"/>
</dbReference>
<dbReference type="SUPFAM" id="SSF47336">
    <property type="entry name" value="ACP-like"/>
    <property type="match status" value="1"/>
</dbReference>
<dbReference type="InterPro" id="IPR036736">
    <property type="entry name" value="ACP-like_sf"/>
</dbReference>
<keyword evidence="1" id="KW-0596">Phosphopantetheine</keyword>
<keyword evidence="5" id="KW-1185">Reference proteome</keyword>
<organism evidence="4 5">
    <name type="scientific">Streptomyces silvisoli</name>
    <dbReference type="NCBI Taxonomy" id="3034235"/>
    <lineage>
        <taxon>Bacteria</taxon>
        <taxon>Bacillati</taxon>
        <taxon>Actinomycetota</taxon>
        <taxon>Actinomycetes</taxon>
        <taxon>Kitasatosporales</taxon>
        <taxon>Streptomycetaceae</taxon>
        <taxon>Streptomyces</taxon>
    </lineage>
</organism>
<dbReference type="InterPro" id="IPR009081">
    <property type="entry name" value="PP-bd_ACP"/>
</dbReference>
<dbReference type="InterPro" id="IPR020806">
    <property type="entry name" value="PKS_PP-bd"/>
</dbReference>
<proteinExistence type="predicted"/>
<dbReference type="Gene3D" id="1.10.1200.10">
    <property type="entry name" value="ACP-like"/>
    <property type="match status" value="1"/>
</dbReference>
<keyword evidence="2" id="KW-0597">Phosphoprotein</keyword>